<organism evidence="2 3">
    <name type="scientific">Endozoicomonas montiporae</name>
    <dbReference type="NCBI Taxonomy" id="1027273"/>
    <lineage>
        <taxon>Bacteria</taxon>
        <taxon>Pseudomonadati</taxon>
        <taxon>Pseudomonadota</taxon>
        <taxon>Gammaproteobacteria</taxon>
        <taxon>Oceanospirillales</taxon>
        <taxon>Endozoicomonadaceae</taxon>
        <taxon>Endozoicomonas</taxon>
    </lineage>
</organism>
<evidence type="ECO:0000313" key="3">
    <source>
        <dbReference type="Proteomes" id="UP000028006"/>
    </source>
</evidence>
<dbReference type="EMBL" id="JOKG01000001">
    <property type="protein sequence ID" value="KEQ15463.1"/>
    <property type="molecule type" value="Genomic_DNA"/>
</dbReference>
<feature type="compositionally biased region" description="Basic and acidic residues" evidence="1">
    <location>
        <begin position="9"/>
        <end position="20"/>
    </location>
</feature>
<dbReference type="Proteomes" id="UP000028006">
    <property type="component" value="Unassembled WGS sequence"/>
</dbReference>
<dbReference type="eggNOG" id="COG3666">
    <property type="taxonomic scope" value="Bacteria"/>
</dbReference>
<keyword evidence="3" id="KW-1185">Reference proteome</keyword>
<reference evidence="2 3" key="1">
    <citation type="submission" date="2014-06" db="EMBL/GenBank/DDBJ databases">
        <title>Whole Genome Sequences of Three Symbiotic Endozoicomonas Bacteria.</title>
        <authorList>
            <person name="Neave M.J."/>
            <person name="Apprill A."/>
            <person name="Voolstra C.R."/>
        </authorList>
    </citation>
    <scope>NUCLEOTIDE SEQUENCE [LARGE SCALE GENOMIC DNA]</scope>
    <source>
        <strain evidence="2 3">LMG 24815</strain>
    </source>
</reference>
<comment type="caution">
    <text evidence="2">The sequence shown here is derived from an EMBL/GenBank/DDBJ whole genome shotgun (WGS) entry which is preliminary data.</text>
</comment>
<evidence type="ECO:0000256" key="1">
    <source>
        <dbReference type="SAM" id="MobiDB-lite"/>
    </source>
</evidence>
<evidence type="ECO:0000313" key="2">
    <source>
        <dbReference type="EMBL" id="KEQ15463.1"/>
    </source>
</evidence>
<proteinExistence type="predicted"/>
<evidence type="ECO:0008006" key="4">
    <source>
        <dbReference type="Google" id="ProtNLM"/>
    </source>
</evidence>
<feature type="region of interest" description="Disordered" evidence="1">
    <location>
        <begin position="1"/>
        <end position="31"/>
    </location>
</feature>
<protein>
    <recommendedName>
        <fullName evidence="4">Transposase IS4-like domain-containing protein</fullName>
    </recommendedName>
</protein>
<name>A0A081NAJ0_9GAMM</name>
<dbReference type="RefSeq" id="WP_034872738.1">
    <property type="nucleotide sequence ID" value="NZ_JOKG01000001.1"/>
</dbReference>
<sequence length="122" mass="13298">MDTLVEQKQSCESHGRKADQTKVSPTEPEATVQKMKRNRGYAPGYTPSILTNEKRVVVALAVDPTNETAVVPEMLDQTARTTGQTPEEFLVDGGYCNETVISTTLEGTSACFVLPVNHLKSL</sequence>
<accession>A0A081NAJ0</accession>
<dbReference type="AlphaFoldDB" id="A0A081NAJ0"/>
<gene>
    <name evidence="2" type="ORF">GZ77_02120</name>
</gene>